<dbReference type="EMBL" id="VXIV02000867">
    <property type="protein sequence ID" value="KAF6035515.1"/>
    <property type="molecule type" value="Genomic_DNA"/>
</dbReference>
<protein>
    <recommendedName>
        <fullName evidence="5">Sushi domain-containing protein</fullName>
    </recommendedName>
</protein>
<name>A0A7J7KBC5_BUGNE</name>
<organism evidence="3 4">
    <name type="scientific">Bugula neritina</name>
    <name type="common">Brown bryozoan</name>
    <name type="synonym">Sertularia neritina</name>
    <dbReference type="NCBI Taxonomy" id="10212"/>
    <lineage>
        <taxon>Eukaryota</taxon>
        <taxon>Metazoa</taxon>
        <taxon>Spiralia</taxon>
        <taxon>Lophotrochozoa</taxon>
        <taxon>Bryozoa</taxon>
        <taxon>Gymnolaemata</taxon>
        <taxon>Cheilostomatida</taxon>
        <taxon>Flustrina</taxon>
        <taxon>Buguloidea</taxon>
        <taxon>Bugulidae</taxon>
        <taxon>Bugula</taxon>
    </lineage>
</organism>
<feature type="chain" id="PRO_5029717216" description="Sushi domain-containing protein" evidence="2">
    <location>
        <begin position="19"/>
        <end position="614"/>
    </location>
</feature>
<sequence length="614" mass="68386">MQWLVCYLIGGVLLTGNAVETTTQLTGNASNSKVTKLASHHDLATDLSDNHNEINELNFNTSGNGEWLLSNTSAGNLATTTKLLPLPSCTHNETLICDGDFCSTYENSTCALPVIEHGKYLIPPGGREVNTCVGEGQLVVLVCDIGYEIRGETGMSSMVYTCDSGDLGLWKPEQLCVAIECELPLDWLKFTDFSFQSIEEEKLKVYPYDTTIIVKCWHTKFKQNWAYSLQCQKKKTARQSLSQSDLTYGQDFNIQNSWVASSSLVAGGGGRTDTLKESMLAYTKRMNDIRRIRGINVLRHSHPPANPSGLWIKTGSLQLDMVEDSTRTKYYSNQPKLSKSLGMIKLEPLLGSRKISADIDSDYNISFQTHKMEKETRLPELPTTQGTEITEEPIKVKHITVTISIPPLDTAEEDEQAPAPSPESPDSPMTAIVAEPIRKKLVPLGSGKARPRKAKRMKIVEPSLESIDEDLDESNLTYTHVLEEGYNTLLNDVHSSHELMLEQKKRTVALLRQTNYAQKSHKQNRQIAIANLAKRKLKSLPPIPTGRSNPAPTKRQALTVETKISPVKILEDSKETQKELSPQKTATPSLKYTNRRWGVTASPYDDYESISDLL</sequence>
<evidence type="ECO:0000313" key="4">
    <source>
        <dbReference type="Proteomes" id="UP000593567"/>
    </source>
</evidence>
<evidence type="ECO:0000256" key="2">
    <source>
        <dbReference type="SAM" id="SignalP"/>
    </source>
</evidence>
<evidence type="ECO:0008006" key="5">
    <source>
        <dbReference type="Google" id="ProtNLM"/>
    </source>
</evidence>
<feature type="signal peptide" evidence="2">
    <location>
        <begin position="1"/>
        <end position="18"/>
    </location>
</feature>
<dbReference type="Proteomes" id="UP000593567">
    <property type="component" value="Unassembled WGS sequence"/>
</dbReference>
<proteinExistence type="predicted"/>
<gene>
    <name evidence="3" type="ORF">EB796_006172</name>
</gene>
<keyword evidence="2" id="KW-0732">Signal</keyword>
<feature type="compositionally biased region" description="Polar residues" evidence="1">
    <location>
        <begin position="579"/>
        <end position="590"/>
    </location>
</feature>
<dbReference type="AlphaFoldDB" id="A0A7J7KBC5"/>
<evidence type="ECO:0000256" key="1">
    <source>
        <dbReference type="SAM" id="MobiDB-lite"/>
    </source>
</evidence>
<keyword evidence="4" id="KW-1185">Reference proteome</keyword>
<comment type="caution">
    <text evidence="3">The sequence shown here is derived from an EMBL/GenBank/DDBJ whole genome shotgun (WGS) entry which is preliminary data.</text>
</comment>
<feature type="region of interest" description="Disordered" evidence="1">
    <location>
        <begin position="570"/>
        <end position="590"/>
    </location>
</feature>
<accession>A0A7J7KBC5</accession>
<reference evidence="3" key="1">
    <citation type="submission" date="2020-06" db="EMBL/GenBank/DDBJ databases">
        <title>Draft genome of Bugula neritina, a colonial animal packing powerful symbionts and potential medicines.</title>
        <authorList>
            <person name="Rayko M."/>
        </authorList>
    </citation>
    <scope>NUCLEOTIDE SEQUENCE [LARGE SCALE GENOMIC DNA]</scope>
    <source>
        <strain evidence="3">Kwan_BN1</strain>
    </source>
</reference>
<evidence type="ECO:0000313" key="3">
    <source>
        <dbReference type="EMBL" id="KAF6035515.1"/>
    </source>
</evidence>